<dbReference type="RefSeq" id="WP_276235051.1">
    <property type="nucleotide sequence ID" value="NZ_CP119802.1"/>
</dbReference>
<accession>A0ABD5ZKK4</accession>
<dbReference type="PANTHER" id="PTHR33452:SF1">
    <property type="entry name" value="INNER MEMBRANE PROTEIN YPHA-RELATED"/>
    <property type="match status" value="1"/>
</dbReference>
<evidence type="ECO:0000313" key="8">
    <source>
        <dbReference type="Proteomes" id="UP001596398"/>
    </source>
</evidence>
<dbReference type="Pfam" id="PF07681">
    <property type="entry name" value="DoxX"/>
    <property type="match status" value="1"/>
</dbReference>
<keyword evidence="3 6" id="KW-0812">Transmembrane</keyword>
<comment type="caution">
    <text evidence="7">The sequence shown here is derived from an EMBL/GenBank/DDBJ whole genome shotgun (WGS) entry which is preliminary data.</text>
</comment>
<evidence type="ECO:0000256" key="3">
    <source>
        <dbReference type="ARBA" id="ARBA00022692"/>
    </source>
</evidence>
<evidence type="ECO:0000256" key="1">
    <source>
        <dbReference type="ARBA" id="ARBA00004651"/>
    </source>
</evidence>
<name>A0ABD5ZKK4_9EURY</name>
<evidence type="ECO:0000256" key="4">
    <source>
        <dbReference type="ARBA" id="ARBA00022989"/>
    </source>
</evidence>
<evidence type="ECO:0000256" key="2">
    <source>
        <dbReference type="ARBA" id="ARBA00022475"/>
    </source>
</evidence>
<dbReference type="AlphaFoldDB" id="A0ABD5ZKK4"/>
<evidence type="ECO:0000256" key="5">
    <source>
        <dbReference type="ARBA" id="ARBA00023136"/>
    </source>
</evidence>
<feature type="transmembrane region" description="Helical" evidence="6">
    <location>
        <begin position="79"/>
        <end position="99"/>
    </location>
</feature>
<feature type="transmembrane region" description="Helical" evidence="6">
    <location>
        <begin position="320"/>
        <end position="343"/>
    </location>
</feature>
<feature type="transmembrane region" description="Helical" evidence="6">
    <location>
        <begin position="119"/>
        <end position="141"/>
    </location>
</feature>
<proteinExistence type="predicted"/>
<dbReference type="PANTHER" id="PTHR33452">
    <property type="entry name" value="OXIDOREDUCTASE CATD-RELATED"/>
    <property type="match status" value="1"/>
</dbReference>
<dbReference type="GeneID" id="79265718"/>
<feature type="transmembrane region" description="Helical" evidence="6">
    <location>
        <begin position="36"/>
        <end position="58"/>
    </location>
</feature>
<reference evidence="7 8" key="1">
    <citation type="journal article" date="2019" name="Int. J. Syst. Evol. Microbiol.">
        <title>The Global Catalogue of Microorganisms (GCM) 10K type strain sequencing project: providing services to taxonomists for standard genome sequencing and annotation.</title>
        <authorList>
            <consortium name="The Broad Institute Genomics Platform"/>
            <consortium name="The Broad Institute Genome Sequencing Center for Infectious Disease"/>
            <person name="Wu L."/>
            <person name="Ma J."/>
        </authorList>
    </citation>
    <scope>NUCLEOTIDE SEQUENCE [LARGE SCALE GENOMIC DNA]</scope>
    <source>
        <strain evidence="7 8">DT85</strain>
    </source>
</reference>
<evidence type="ECO:0000313" key="7">
    <source>
        <dbReference type="EMBL" id="MFC7234055.1"/>
    </source>
</evidence>
<keyword evidence="8" id="KW-1185">Reference proteome</keyword>
<organism evidence="7 8">
    <name type="scientific">Halosegnis marinus</name>
    <dbReference type="NCBI Taxonomy" id="3034023"/>
    <lineage>
        <taxon>Archaea</taxon>
        <taxon>Methanobacteriati</taxon>
        <taxon>Methanobacteriota</taxon>
        <taxon>Stenosarchaea group</taxon>
        <taxon>Halobacteria</taxon>
        <taxon>Halobacteriales</taxon>
        <taxon>Natronomonadaceae</taxon>
        <taxon>Halosegnis</taxon>
    </lineage>
</organism>
<comment type="subcellular location">
    <subcellularLocation>
        <location evidence="1">Cell membrane</location>
        <topology evidence="1">Multi-pass membrane protein</topology>
    </subcellularLocation>
</comment>
<sequence length="369" mass="37998">MSAFEPAHVDYVVPPPSEAADALEYVLGVVSDPANALLLAGGTLAALLALAGATYARGRVPDLAVLADTLDGYRDLVPWMLRLSVGLPTLGAGFAGYYLSPAVPTGSVSEALTAAYPDVLAPLVAPPVVRLLLIGVGFALLTGFLTRATAAVGALLWLTVVPVAPDLLLAMEYPVLFGALVLTGGGRPSADEMFARVAQAEGTYYRRIDPLGEWPRRVRTALIPARRYLPTLLRVGLGGAFVFLGVTQKLLDPARAALVVEKYGLTGVVPVEPGMWVVGAGLTEAGLGLLLLAGLFTRGGAALAFVVLTTTLFGLPDDPVLAHVSVFGLASAVFTLGAGPLSLDRLLADRLASRGDAGRAEGDPAATGD</sequence>
<dbReference type="InterPro" id="IPR032808">
    <property type="entry name" value="DoxX"/>
</dbReference>
<protein>
    <submittedName>
        <fullName evidence="7">DoxX family membrane protein</fullName>
    </submittedName>
</protein>
<dbReference type="GO" id="GO:0005886">
    <property type="term" value="C:plasma membrane"/>
    <property type="evidence" value="ECO:0007669"/>
    <property type="project" value="UniProtKB-SubCell"/>
</dbReference>
<feature type="transmembrane region" description="Helical" evidence="6">
    <location>
        <begin position="148"/>
        <end position="171"/>
    </location>
</feature>
<gene>
    <name evidence="7" type="ORF">ACFQJ4_01865</name>
</gene>
<dbReference type="Proteomes" id="UP001596398">
    <property type="component" value="Unassembled WGS sequence"/>
</dbReference>
<keyword evidence="2" id="KW-1003">Cell membrane</keyword>
<evidence type="ECO:0000256" key="6">
    <source>
        <dbReference type="SAM" id="Phobius"/>
    </source>
</evidence>
<dbReference type="EMBL" id="JBHTAP010000001">
    <property type="protein sequence ID" value="MFC7234055.1"/>
    <property type="molecule type" value="Genomic_DNA"/>
</dbReference>
<feature type="transmembrane region" description="Helical" evidence="6">
    <location>
        <begin position="285"/>
        <end position="308"/>
    </location>
</feature>
<keyword evidence="5 6" id="KW-0472">Membrane</keyword>
<keyword evidence="4 6" id="KW-1133">Transmembrane helix</keyword>
<dbReference type="InterPro" id="IPR051907">
    <property type="entry name" value="DoxX-like_oxidoreductase"/>
</dbReference>